<dbReference type="InterPro" id="IPR017741">
    <property type="entry name" value="FAD-dependent_OxRdtase_HpnW"/>
</dbReference>
<dbReference type="Proteomes" id="UP000676325">
    <property type="component" value="Unassembled WGS sequence"/>
</dbReference>
<evidence type="ECO:0000256" key="1">
    <source>
        <dbReference type="ARBA" id="ARBA00001974"/>
    </source>
</evidence>
<dbReference type="InterPro" id="IPR036188">
    <property type="entry name" value="FAD/NAD-bd_sf"/>
</dbReference>
<keyword evidence="4" id="KW-0560">Oxidoreductase</keyword>
<evidence type="ECO:0000256" key="4">
    <source>
        <dbReference type="ARBA" id="ARBA00023002"/>
    </source>
</evidence>
<keyword evidence="3" id="KW-0285">Flavoprotein</keyword>
<keyword evidence="7" id="KW-1185">Reference proteome</keyword>
<dbReference type="Pfam" id="PF01266">
    <property type="entry name" value="DAO"/>
    <property type="match status" value="1"/>
</dbReference>
<proteinExistence type="inferred from homology"/>
<evidence type="ECO:0000256" key="3">
    <source>
        <dbReference type="ARBA" id="ARBA00022630"/>
    </source>
</evidence>
<dbReference type="AlphaFoldDB" id="A0A941EHA9"/>
<protein>
    <submittedName>
        <fullName evidence="6">TIGR03364 family FAD-dependent oxidoreductase</fullName>
    </submittedName>
</protein>
<reference evidence="6" key="1">
    <citation type="submission" date="2021-04" db="EMBL/GenBank/DDBJ databases">
        <title>Genome based classification of Actinospica acidithermotolerans sp. nov., an actinobacterium isolated from an Indonesian hot spring.</title>
        <authorList>
            <person name="Kusuma A.B."/>
            <person name="Putra K.E."/>
            <person name="Nafisah S."/>
            <person name="Loh J."/>
            <person name="Nouioui I."/>
            <person name="Goodfellow M."/>
        </authorList>
    </citation>
    <scope>NUCLEOTIDE SEQUENCE</scope>
    <source>
        <strain evidence="6">MGRD01-02</strain>
    </source>
</reference>
<accession>A0A941EHA9</accession>
<evidence type="ECO:0000313" key="7">
    <source>
        <dbReference type="Proteomes" id="UP000676325"/>
    </source>
</evidence>
<dbReference type="PANTHER" id="PTHR13847">
    <property type="entry name" value="SARCOSINE DEHYDROGENASE-RELATED"/>
    <property type="match status" value="1"/>
</dbReference>
<organism evidence="6 7">
    <name type="scientific">Actinospica acidithermotolerans</name>
    <dbReference type="NCBI Taxonomy" id="2828514"/>
    <lineage>
        <taxon>Bacteria</taxon>
        <taxon>Bacillati</taxon>
        <taxon>Actinomycetota</taxon>
        <taxon>Actinomycetes</taxon>
        <taxon>Catenulisporales</taxon>
        <taxon>Actinospicaceae</taxon>
        <taxon>Actinospica</taxon>
    </lineage>
</organism>
<name>A0A941EHA9_9ACTN</name>
<dbReference type="InterPro" id="IPR006076">
    <property type="entry name" value="FAD-dep_OxRdtase"/>
</dbReference>
<dbReference type="GO" id="GO:0016491">
    <property type="term" value="F:oxidoreductase activity"/>
    <property type="evidence" value="ECO:0007669"/>
    <property type="project" value="UniProtKB-KW"/>
</dbReference>
<evidence type="ECO:0000256" key="2">
    <source>
        <dbReference type="ARBA" id="ARBA00009410"/>
    </source>
</evidence>
<comment type="cofactor">
    <cofactor evidence="1">
        <name>FAD</name>
        <dbReference type="ChEBI" id="CHEBI:57692"/>
    </cofactor>
</comment>
<dbReference type="EMBL" id="JAGSOH010000129">
    <property type="protein sequence ID" value="MBR7830388.1"/>
    <property type="molecule type" value="Genomic_DNA"/>
</dbReference>
<comment type="caution">
    <text evidence="6">The sequence shown here is derived from an EMBL/GenBank/DDBJ whole genome shotgun (WGS) entry which is preliminary data.</text>
</comment>
<dbReference type="Gene3D" id="3.30.9.10">
    <property type="entry name" value="D-Amino Acid Oxidase, subunit A, domain 2"/>
    <property type="match status" value="1"/>
</dbReference>
<comment type="similarity">
    <text evidence="2">Belongs to the DadA oxidoreductase family.</text>
</comment>
<gene>
    <name evidence="6" type="ORF">KDK95_29060</name>
</gene>
<dbReference type="PANTHER" id="PTHR13847:SF286">
    <property type="entry name" value="D-AMINO ACID DEHYDROGENASE"/>
    <property type="match status" value="1"/>
</dbReference>
<dbReference type="GO" id="GO:0005737">
    <property type="term" value="C:cytoplasm"/>
    <property type="evidence" value="ECO:0007669"/>
    <property type="project" value="TreeGrafter"/>
</dbReference>
<evidence type="ECO:0000313" key="6">
    <source>
        <dbReference type="EMBL" id="MBR7830388.1"/>
    </source>
</evidence>
<sequence>MIVVGGGVLGTMHAYEACVRGLEVVHLEREAGPRGASVRNFGLVWVSGRADGHELALARRARKRWAEIAEDVPGLGFKARGSITVARNDAELAVAKSAADSAGAAEREFEFVDAAGVRELNPALRGEFLGGLYSRADGSVEPGQVLGAIRARLASFPNYTWLPNRQAVELGDSSVLDHTGAWHAGDVVVLATGATLTGIAGAELSAAPIRRCRLQMMQTEPLGEELTTSVADGDSFRYYPAYRDAGLDRLGPQAPIAAEHRMQLLMVQRADGGLTIGDTHAYDEPFDFAVEEEPYQHLTGVAEALLGRSLPPVKRRWAGVYCETTDGSIYHRSTVRPGVIAVTAPGGRGMTCSAGIAGETFDELDAS</sequence>
<evidence type="ECO:0000259" key="5">
    <source>
        <dbReference type="Pfam" id="PF01266"/>
    </source>
</evidence>
<dbReference type="Gene3D" id="3.50.50.60">
    <property type="entry name" value="FAD/NAD(P)-binding domain"/>
    <property type="match status" value="1"/>
</dbReference>
<dbReference type="SUPFAM" id="SSF51971">
    <property type="entry name" value="Nucleotide-binding domain"/>
    <property type="match status" value="1"/>
</dbReference>
<feature type="domain" description="FAD dependent oxidoreductase" evidence="5">
    <location>
        <begin position="2"/>
        <end position="359"/>
    </location>
</feature>
<dbReference type="RefSeq" id="WP_282971681.1">
    <property type="nucleotide sequence ID" value="NZ_JAGSOH010000129.1"/>
</dbReference>
<dbReference type="NCBIfam" id="TIGR03364">
    <property type="entry name" value="HpnW_proposed"/>
    <property type="match status" value="1"/>
</dbReference>